<keyword evidence="11" id="KW-1185">Reference proteome</keyword>
<dbReference type="Pfam" id="PF00528">
    <property type="entry name" value="BPD_transp_1"/>
    <property type="match status" value="1"/>
</dbReference>
<protein>
    <recommendedName>
        <fullName evidence="9">ABC transmembrane type-1 domain-containing protein</fullName>
    </recommendedName>
</protein>
<keyword evidence="5 7" id="KW-1133">Transmembrane helix</keyword>
<dbReference type="PANTHER" id="PTHR43386:SF1">
    <property type="entry name" value="D,D-DIPEPTIDE TRANSPORT SYSTEM PERMEASE PROTEIN DDPC-RELATED"/>
    <property type="match status" value="1"/>
</dbReference>
<gene>
    <name evidence="10" type="ORF">B7R54_12390</name>
</gene>
<dbReference type="PANTHER" id="PTHR43386">
    <property type="entry name" value="OLIGOPEPTIDE TRANSPORT SYSTEM PERMEASE PROTEIN APPC"/>
    <property type="match status" value="1"/>
</dbReference>
<feature type="transmembrane region" description="Helical" evidence="7">
    <location>
        <begin position="226"/>
        <end position="254"/>
    </location>
</feature>
<dbReference type="Proteomes" id="UP000256486">
    <property type="component" value="Unassembled WGS sequence"/>
</dbReference>
<feature type="transmembrane region" description="Helical" evidence="7">
    <location>
        <begin position="108"/>
        <end position="134"/>
    </location>
</feature>
<comment type="similarity">
    <text evidence="7">Belongs to the binding-protein-dependent transport system permease family.</text>
</comment>
<dbReference type="SUPFAM" id="SSF161098">
    <property type="entry name" value="MetI-like"/>
    <property type="match status" value="1"/>
</dbReference>
<accession>A0A3E0VKE2</accession>
<evidence type="ECO:0000256" key="5">
    <source>
        <dbReference type="ARBA" id="ARBA00022989"/>
    </source>
</evidence>
<feature type="transmembrane region" description="Helical" evidence="7">
    <location>
        <begin position="274"/>
        <end position="294"/>
    </location>
</feature>
<dbReference type="GO" id="GO:0055085">
    <property type="term" value="P:transmembrane transport"/>
    <property type="evidence" value="ECO:0007669"/>
    <property type="project" value="InterPro"/>
</dbReference>
<evidence type="ECO:0000256" key="2">
    <source>
        <dbReference type="ARBA" id="ARBA00022448"/>
    </source>
</evidence>
<evidence type="ECO:0000256" key="6">
    <source>
        <dbReference type="ARBA" id="ARBA00023136"/>
    </source>
</evidence>
<dbReference type="AlphaFoldDB" id="A0A3E0VKE2"/>
<keyword evidence="6 7" id="KW-0472">Membrane</keyword>
<dbReference type="InterPro" id="IPR000515">
    <property type="entry name" value="MetI-like"/>
</dbReference>
<evidence type="ECO:0000256" key="1">
    <source>
        <dbReference type="ARBA" id="ARBA00004651"/>
    </source>
</evidence>
<comment type="subcellular location">
    <subcellularLocation>
        <location evidence="1 7">Cell membrane</location>
        <topology evidence="1 7">Multi-pass membrane protein</topology>
    </subcellularLocation>
</comment>
<feature type="region of interest" description="Disordered" evidence="8">
    <location>
        <begin position="1"/>
        <end position="35"/>
    </location>
</feature>
<name>A0A3E0VKE2_9MICO</name>
<evidence type="ECO:0000313" key="10">
    <source>
        <dbReference type="EMBL" id="RFA09913.1"/>
    </source>
</evidence>
<dbReference type="OrthoDB" id="9812701at2"/>
<dbReference type="GO" id="GO:0005886">
    <property type="term" value="C:plasma membrane"/>
    <property type="evidence" value="ECO:0007669"/>
    <property type="project" value="UniProtKB-SubCell"/>
</dbReference>
<reference evidence="10 11" key="1">
    <citation type="submission" date="2017-04" db="EMBL/GenBank/DDBJ databases">
        <title>Comparative genome analysis of Subtercola boreus.</title>
        <authorList>
            <person name="Cho Y.-J."/>
            <person name="Cho A."/>
            <person name="Kim O.-S."/>
            <person name="Lee J.-I."/>
        </authorList>
    </citation>
    <scope>NUCLEOTIDE SEQUENCE [LARGE SCALE GENOMIC DNA]</scope>
    <source>
        <strain evidence="10 11">K300</strain>
    </source>
</reference>
<keyword evidence="4 7" id="KW-0812">Transmembrane</keyword>
<keyword evidence="2 7" id="KW-0813">Transport</keyword>
<comment type="caution">
    <text evidence="10">The sequence shown here is derived from an EMBL/GenBank/DDBJ whole genome shotgun (WGS) entry which is preliminary data.</text>
</comment>
<organism evidence="10 11">
    <name type="scientific">Subtercola boreus</name>
    <dbReference type="NCBI Taxonomy" id="120213"/>
    <lineage>
        <taxon>Bacteria</taxon>
        <taxon>Bacillati</taxon>
        <taxon>Actinomycetota</taxon>
        <taxon>Actinomycetes</taxon>
        <taxon>Micrococcales</taxon>
        <taxon>Microbacteriaceae</taxon>
        <taxon>Subtercola</taxon>
    </lineage>
</organism>
<dbReference type="PROSITE" id="PS50928">
    <property type="entry name" value="ABC_TM1"/>
    <property type="match status" value="1"/>
</dbReference>
<dbReference type="CDD" id="cd06261">
    <property type="entry name" value="TM_PBP2"/>
    <property type="match status" value="1"/>
</dbReference>
<feature type="domain" description="ABC transmembrane type-1" evidence="9">
    <location>
        <begin position="106"/>
        <end position="295"/>
    </location>
</feature>
<proteinExistence type="inferred from homology"/>
<keyword evidence="3" id="KW-1003">Cell membrane</keyword>
<evidence type="ECO:0000256" key="8">
    <source>
        <dbReference type="SAM" id="MobiDB-lite"/>
    </source>
</evidence>
<evidence type="ECO:0000313" key="11">
    <source>
        <dbReference type="Proteomes" id="UP000256486"/>
    </source>
</evidence>
<evidence type="ECO:0000256" key="4">
    <source>
        <dbReference type="ARBA" id="ARBA00022692"/>
    </source>
</evidence>
<evidence type="ECO:0000256" key="7">
    <source>
        <dbReference type="RuleBase" id="RU363032"/>
    </source>
</evidence>
<evidence type="ECO:0000256" key="3">
    <source>
        <dbReference type="ARBA" id="ARBA00022475"/>
    </source>
</evidence>
<feature type="transmembrane region" description="Helical" evidence="7">
    <location>
        <begin position="44"/>
        <end position="67"/>
    </location>
</feature>
<dbReference type="RefSeq" id="WP_116415313.1">
    <property type="nucleotide sequence ID" value="NZ_NBWZ01000001.1"/>
</dbReference>
<dbReference type="InterPro" id="IPR035906">
    <property type="entry name" value="MetI-like_sf"/>
</dbReference>
<evidence type="ECO:0000259" key="9">
    <source>
        <dbReference type="PROSITE" id="PS50928"/>
    </source>
</evidence>
<dbReference type="InterPro" id="IPR050366">
    <property type="entry name" value="BP-dependent_transpt_permease"/>
</dbReference>
<feature type="transmembrane region" description="Helical" evidence="7">
    <location>
        <begin position="154"/>
        <end position="179"/>
    </location>
</feature>
<feature type="compositionally biased region" description="Low complexity" evidence="8">
    <location>
        <begin position="19"/>
        <end position="28"/>
    </location>
</feature>
<dbReference type="Gene3D" id="1.10.3720.10">
    <property type="entry name" value="MetI-like"/>
    <property type="match status" value="1"/>
</dbReference>
<dbReference type="EMBL" id="NBWZ01000001">
    <property type="protein sequence ID" value="RFA09913.1"/>
    <property type="molecule type" value="Genomic_DNA"/>
</dbReference>
<sequence length="309" mass="33144">MTQTEDATSLAGRVGNPFPRGLRPGTTPRTKRRGAAWQKSTPSFYVAVGMVAIVLLVIVIVPLLPIFDPTSQDLKLRFLDPFTDPAHLLGTDALGRDMLSRLALAGRVSLSIAVPAVVLNLIIGVTLGLLAGYFGGKLDNVISALADIQLAIPIMLLLIAVVSALGPSEITLIVVIGVANWVGYARVSRATAWSLREREFIWAPKTHGASEAWILRKHLVPNVIPALAVLVPFDIGIIVLLEAALSFLGLGIQAPTPSWGGMIKDGQAYLRDDPMITIFPGIMLFMLVAGLQFISQRFTGDRQPDRSGS</sequence>